<dbReference type="PROSITE" id="PS00394">
    <property type="entry name" value="DNA_PHOTOLYASES_1_1"/>
    <property type="match status" value="1"/>
</dbReference>
<evidence type="ECO:0000256" key="7">
    <source>
        <dbReference type="ARBA" id="ARBA00033999"/>
    </source>
</evidence>
<dbReference type="InterPro" id="IPR005101">
    <property type="entry name" value="Cryptochr/Photolyase_FAD-bd"/>
</dbReference>
<feature type="binding site" evidence="8">
    <location>
        <position position="213"/>
    </location>
    <ligand>
        <name>FAD</name>
        <dbReference type="ChEBI" id="CHEBI:57692"/>
    </ligand>
</feature>
<comment type="similarity">
    <text evidence="10">Belongs to the DNA photolyase family.</text>
</comment>
<dbReference type="InterPro" id="IPR006050">
    <property type="entry name" value="DNA_photolyase_N"/>
</dbReference>
<dbReference type="GO" id="GO:0003904">
    <property type="term" value="F:deoxyribodipyrimidine photo-lyase activity"/>
    <property type="evidence" value="ECO:0007669"/>
    <property type="project" value="UniProtKB-EC"/>
</dbReference>
<name>A0A0B8QSN0_LISMN</name>
<evidence type="ECO:0000313" key="15">
    <source>
        <dbReference type="EMBL" id="ECY9782656.1"/>
    </source>
</evidence>
<dbReference type="GO" id="GO:0009416">
    <property type="term" value="P:response to light stimulus"/>
    <property type="evidence" value="ECO:0007669"/>
    <property type="project" value="TreeGrafter"/>
</dbReference>
<dbReference type="SUPFAM" id="SSF48173">
    <property type="entry name" value="Cryptochrome/photolyase FAD-binding domain"/>
    <property type="match status" value="1"/>
</dbReference>
<reference evidence="16 17" key="1">
    <citation type="journal article" date="2018" name="BMC Genomics">
        <title>Genes significantly associated with lineage II food isolates of Listeria monocytogenes.</title>
        <authorList>
            <person name="Pirone-Davies C."/>
            <person name="Chen Y."/>
            <person name="Pightling A."/>
            <person name="Ryan G."/>
            <person name="Wang Y."/>
            <person name="Yao K."/>
            <person name="Hoffmann M."/>
            <person name="Allard M.W."/>
        </authorList>
    </citation>
    <scope>NUCLEOTIDE SEQUENCE [LARGE SCALE GENOMIC DNA]</scope>
    <source>
        <strain evidence="16 17">PNUSAL000550</strain>
    </source>
</reference>
<keyword evidence="14" id="KW-0456">Lyase</keyword>
<evidence type="ECO:0000256" key="8">
    <source>
        <dbReference type="PIRSR" id="PIRSR602081-1"/>
    </source>
</evidence>
<dbReference type="SUPFAM" id="SSF52425">
    <property type="entry name" value="Cryptochrome/photolyase, N-terminal domain"/>
    <property type="match status" value="1"/>
</dbReference>
<dbReference type="Gene3D" id="1.25.40.80">
    <property type="match status" value="1"/>
</dbReference>
<comment type="caution">
    <text evidence="14">The sequence shown here is derived from an EMBL/GenBank/DDBJ whole genome shotgun (WGS) entry which is preliminary data.</text>
</comment>
<comment type="catalytic activity">
    <reaction evidence="7">
        <text>cyclobutadipyrimidine (in DNA) = 2 pyrimidine residues (in DNA).</text>
        <dbReference type="EC" id="4.1.99.3"/>
    </reaction>
</comment>
<dbReference type="EMBL" id="AAAIXK010000006">
    <property type="protein sequence ID" value="EAC5551019.1"/>
    <property type="molecule type" value="Genomic_DNA"/>
</dbReference>
<feature type="binding site" evidence="8">
    <location>
        <begin position="225"/>
        <end position="229"/>
    </location>
    <ligand>
        <name>FAD</name>
        <dbReference type="ChEBI" id="CHEBI:57692"/>
    </ligand>
</feature>
<keyword evidence="6 10" id="KW-0157">Chromophore</keyword>
<dbReference type="FunFam" id="1.10.579.10:FF:000003">
    <property type="entry name" value="Deoxyribodipyrimidine photo-lyase"/>
    <property type="match status" value="1"/>
</dbReference>
<evidence type="ECO:0000313" key="13">
    <source>
        <dbReference type="EMBL" id="EAG4462257.1"/>
    </source>
</evidence>
<evidence type="ECO:0000313" key="21">
    <source>
        <dbReference type="Proteomes" id="UP000528151"/>
    </source>
</evidence>
<feature type="domain" description="Photolyase/cryptochrome alpha/beta" evidence="11">
    <location>
        <begin position="1"/>
        <end position="126"/>
    </location>
</feature>
<dbReference type="EMBL" id="QXLS01000001">
    <property type="protein sequence ID" value="RKA11112.1"/>
    <property type="molecule type" value="Genomic_DNA"/>
</dbReference>
<dbReference type="InterPro" id="IPR036155">
    <property type="entry name" value="Crypto/Photolyase_N_sf"/>
</dbReference>
<dbReference type="Pfam" id="PF00875">
    <property type="entry name" value="DNA_photolyase"/>
    <property type="match status" value="1"/>
</dbReference>
<feature type="binding site" evidence="8">
    <location>
        <position position="258"/>
    </location>
    <ligand>
        <name>FAD</name>
        <dbReference type="ChEBI" id="CHEBI:57692"/>
    </ligand>
</feature>
<evidence type="ECO:0000313" key="18">
    <source>
        <dbReference type="Proteomes" id="UP000365297"/>
    </source>
</evidence>
<feature type="site" description="Electron transfer via tryptophanyl radical" evidence="9">
    <location>
        <position position="292"/>
    </location>
</feature>
<reference evidence="15 19" key="3">
    <citation type="submission" date="2019-09" db="EMBL/GenBank/DDBJ databases">
        <authorList>
            <consortium name="PulseNet: The National Subtyping Network for Foodborne Disease Surveillance"/>
            <person name="Tarr C.L."/>
            <person name="Trees E."/>
            <person name="Katz L.S."/>
            <person name="Carleton-Romer H.A."/>
            <person name="Stroika S."/>
            <person name="Kucerova Z."/>
            <person name="Roache K.F."/>
            <person name="Sabol A.L."/>
            <person name="Besser J."/>
            <person name="Gerner-Smidt P."/>
        </authorList>
    </citation>
    <scope>NUCLEOTIDE SEQUENCE [LARGE SCALE GENOMIC DNA]</scope>
    <source>
        <strain evidence="15 19">PNUSAL005692</strain>
    </source>
</reference>
<evidence type="ECO:0000313" key="12">
    <source>
        <dbReference type="EMBL" id="EAC5551019.1"/>
    </source>
</evidence>
<dbReference type="AlphaFoldDB" id="A0A0B8QSN0"/>
<evidence type="ECO:0000313" key="20">
    <source>
        <dbReference type="Proteomes" id="UP000527632"/>
    </source>
</evidence>
<comment type="cofactor">
    <cofactor evidence="1">
        <name>(6R)-5,10-methylene-5,6,7,8-tetrahydrofolate</name>
        <dbReference type="ChEBI" id="CHEBI:15636"/>
    </cofactor>
</comment>
<dbReference type="GO" id="GO:0071949">
    <property type="term" value="F:FAD binding"/>
    <property type="evidence" value="ECO:0007669"/>
    <property type="project" value="TreeGrafter"/>
</dbReference>
<dbReference type="EC" id="4.1.99.3" evidence="2"/>
<feature type="binding site" evidence="8">
    <location>
        <begin position="358"/>
        <end position="360"/>
    </location>
    <ligand>
        <name>FAD</name>
        <dbReference type="ChEBI" id="CHEBI:57692"/>
    </ligand>
</feature>
<evidence type="ECO:0000313" key="19">
    <source>
        <dbReference type="Proteomes" id="UP000489121"/>
    </source>
</evidence>
<dbReference type="PROSITE" id="PS00691">
    <property type="entry name" value="DNA_PHOTOLYASES_1_2"/>
    <property type="match status" value="1"/>
</dbReference>
<dbReference type="Proteomes" id="UP000272537">
    <property type="component" value="Unassembled WGS sequence"/>
</dbReference>
<evidence type="ECO:0000313" key="16">
    <source>
        <dbReference type="EMBL" id="RKA11112.1"/>
    </source>
</evidence>
<dbReference type="InterPro" id="IPR036134">
    <property type="entry name" value="Crypto/Photolyase_FAD-like_sf"/>
</dbReference>
<dbReference type="InterPro" id="IPR014729">
    <property type="entry name" value="Rossmann-like_a/b/a_fold"/>
</dbReference>
<feature type="site" description="Electron transfer via tryptophanyl radical" evidence="9">
    <location>
        <position position="345"/>
    </location>
</feature>
<dbReference type="GO" id="GO:0003677">
    <property type="term" value="F:DNA binding"/>
    <property type="evidence" value="ECO:0007669"/>
    <property type="project" value="TreeGrafter"/>
</dbReference>
<evidence type="ECO:0000256" key="6">
    <source>
        <dbReference type="ARBA" id="ARBA00022991"/>
    </source>
</evidence>
<gene>
    <name evidence="16" type="primary">phrb</name>
    <name evidence="12" type="ORF">ARY78_11325</name>
    <name evidence="13" type="ORF">CA369_08165</name>
    <name evidence="16" type="ORF">DYZ80_00645</name>
    <name evidence="14" type="ORF">E5F58_03530</name>
    <name evidence="15" type="ORF">F6515_06575</name>
</gene>
<evidence type="ECO:0000313" key="17">
    <source>
        <dbReference type="Proteomes" id="UP000272537"/>
    </source>
</evidence>
<evidence type="ECO:0000256" key="2">
    <source>
        <dbReference type="ARBA" id="ARBA00013149"/>
    </source>
</evidence>
<dbReference type="PROSITE" id="PS51645">
    <property type="entry name" value="PHR_CRY_ALPHA_BETA"/>
    <property type="match status" value="1"/>
</dbReference>
<dbReference type="InterPro" id="IPR002081">
    <property type="entry name" value="Cryptochrome/DNA_photolyase_1"/>
</dbReference>
<keyword evidence="5 8" id="KW-0274">FAD</keyword>
<reference evidence="14 20" key="2">
    <citation type="submission" date="2019-04" db="EMBL/GenBank/DDBJ databases">
        <authorList>
            <consortium name="GenomeTrakr: Next Generation Sequencing Network for Food Pathogen Tracability"/>
        </authorList>
    </citation>
    <scope>NUCLEOTIDE SEQUENCE [LARGE SCALE GENOMIC DNA]</scope>
    <source>
        <strain evidence="13 21">CFSAN063727</strain>
        <strain evidence="12 18">FDA00007096</strain>
        <strain evidence="14 20">LS1344</strain>
    </source>
</reference>
<sequence length="467" mass="55444">MTSVMWFRRDLRVNDNKALYHACKENDLLLLFQVNPAQFITGSPSHQAFFASVAHFKQEIDKTAHLQIMFGEPIECFQQLKDSLPSWDKVYFNRDETGYGAKRDEAAQAFFDEQKIEVQAFHDSYLHSAEEVKKSPTEYYKIFTPYYKKWREEIKETPFKVTLKHENIRKESLFLKYEEQFAEMTSDLPILDIGERAANTRLANFIKHDVADYDKARDFPELDKTSHLSRYLRTGEISIRTIWQSLQETEATEGRATFEKELCWRDFYNMIYVSFPNQKNEPIQENYRFIEWENNREYFKAWQEGKTGFPLVDAAMRQLKETGWMHNRLRMITASFLTKDLLIDWRFGEKYFQQMLIDYDPASNIGGWQWAASTGTDAVPYFRIFNPTTQSQKFDSTGKFIRKYVKELANLPDKYIHQPEKMSETEQKEHGLLLGKDYPFPIVDHKERRKLAIARYEFSKEHSRGNI</sequence>
<dbReference type="InterPro" id="IPR018394">
    <property type="entry name" value="DNA_photolyase_1_CS_C"/>
</dbReference>
<dbReference type="EMBL" id="AABBZO010000008">
    <property type="protein sequence ID" value="EAG4462257.1"/>
    <property type="molecule type" value="Genomic_DNA"/>
</dbReference>
<evidence type="ECO:0000256" key="10">
    <source>
        <dbReference type="RuleBase" id="RU004182"/>
    </source>
</evidence>
<organism evidence="14 20">
    <name type="scientific">Listeria monocytogenes</name>
    <dbReference type="NCBI Taxonomy" id="1639"/>
    <lineage>
        <taxon>Bacteria</taxon>
        <taxon>Bacillati</taxon>
        <taxon>Bacillota</taxon>
        <taxon>Bacilli</taxon>
        <taxon>Bacillales</taxon>
        <taxon>Listeriaceae</taxon>
        <taxon>Listeria</taxon>
    </lineage>
</organism>
<dbReference type="PRINTS" id="PR00147">
    <property type="entry name" value="DNAPHOTLYASE"/>
</dbReference>
<evidence type="ECO:0000313" key="14">
    <source>
        <dbReference type="EMBL" id="EAH4241069.1"/>
    </source>
</evidence>
<dbReference type="EMBL" id="AALGDA010000015">
    <property type="protein sequence ID" value="ECY9782656.1"/>
    <property type="molecule type" value="Genomic_DNA"/>
</dbReference>
<evidence type="ECO:0000256" key="4">
    <source>
        <dbReference type="ARBA" id="ARBA00022630"/>
    </source>
</evidence>
<dbReference type="Pfam" id="PF03441">
    <property type="entry name" value="FAD_binding_7"/>
    <property type="match status" value="1"/>
</dbReference>
<dbReference type="EMBL" id="AABGUK010000001">
    <property type="protein sequence ID" value="EAH4241069.1"/>
    <property type="molecule type" value="Genomic_DNA"/>
</dbReference>
<dbReference type="KEGG" id="lmok:CQ02_03170"/>
<feature type="binding site" evidence="8">
    <location>
        <begin position="261"/>
        <end position="268"/>
    </location>
    <ligand>
        <name>FAD</name>
        <dbReference type="ChEBI" id="CHEBI:57692"/>
    </ligand>
</feature>
<feature type="site" description="Electron transfer via tryptophanyl radical" evidence="9">
    <location>
        <position position="368"/>
    </location>
</feature>
<dbReference type="GO" id="GO:0000719">
    <property type="term" value="P:photoreactive repair"/>
    <property type="evidence" value="ECO:0007669"/>
    <property type="project" value="UniProtKB-ARBA"/>
</dbReference>
<evidence type="ECO:0000256" key="5">
    <source>
        <dbReference type="ARBA" id="ARBA00022827"/>
    </source>
</evidence>
<dbReference type="Proteomes" id="UP000489121">
    <property type="component" value="Unassembled WGS sequence"/>
</dbReference>
<dbReference type="Proteomes" id="UP000527632">
    <property type="component" value="Unassembled WGS sequence"/>
</dbReference>
<dbReference type="Gene3D" id="1.10.579.10">
    <property type="entry name" value="DNA Cyclobutane Dipyrimidine Photolyase, subunit A, domain 3"/>
    <property type="match status" value="1"/>
</dbReference>
<dbReference type="PANTHER" id="PTHR11455">
    <property type="entry name" value="CRYPTOCHROME"/>
    <property type="match status" value="1"/>
</dbReference>
<dbReference type="Proteomes" id="UP000528151">
    <property type="component" value="Unassembled WGS sequence"/>
</dbReference>
<proteinExistence type="inferred from homology"/>
<comment type="cofactor">
    <cofactor evidence="8">
        <name>FAD</name>
        <dbReference type="ChEBI" id="CHEBI:57692"/>
    </cofactor>
    <text evidence="8">Binds 1 FAD per subunit.</text>
</comment>
<evidence type="ECO:0000259" key="11">
    <source>
        <dbReference type="PROSITE" id="PS51645"/>
    </source>
</evidence>
<dbReference type="RefSeq" id="WP_010958771.1">
    <property type="nucleotide sequence ID" value="NC_021825.2"/>
</dbReference>
<keyword evidence="4 8" id="KW-0285">Flavoprotein</keyword>
<evidence type="ECO:0000256" key="1">
    <source>
        <dbReference type="ARBA" id="ARBA00001932"/>
    </source>
</evidence>
<evidence type="ECO:0000256" key="9">
    <source>
        <dbReference type="PIRSR" id="PIRSR602081-2"/>
    </source>
</evidence>
<accession>A0A0B8QSN0</accession>
<evidence type="ECO:0000256" key="3">
    <source>
        <dbReference type="ARBA" id="ARBA00014046"/>
    </source>
</evidence>
<dbReference type="PANTHER" id="PTHR11455:SF9">
    <property type="entry name" value="CRYPTOCHROME CIRCADIAN CLOCK 5 ISOFORM X1"/>
    <property type="match status" value="1"/>
</dbReference>
<dbReference type="Proteomes" id="UP000365297">
    <property type="component" value="Unassembled WGS sequence"/>
</dbReference>
<dbReference type="Gene3D" id="3.40.50.620">
    <property type="entry name" value="HUPs"/>
    <property type="match status" value="1"/>
</dbReference>
<protein>
    <recommendedName>
        <fullName evidence="3">Deoxyribodipyrimidine photo-lyase</fullName>
        <ecNumber evidence="2">4.1.99.3</ecNumber>
    </recommendedName>
</protein>